<name>A0A0P1ANU2_PLAHL</name>
<dbReference type="EMBL" id="CCYD01000645">
    <property type="protein sequence ID" value="CEG42682.1"/>
    <property type="molecule type" value="Genomic_DNA"/>
</dbReference>
<proteinExistence type="predicted"/>
<keyword evidence="2" id="KW-1185">Reference proteome</keyword>
<dbReference type="Proteomes" id="UP000054928">
    <property type="component" value="Unassembled WGS sequence"/>
</dbReference>
<dbReference type="AlphaFoldDB" id="A0A0P1ANU2"/>
<dbReference type="RefSeq" id="XP_024579051.1">
    <property type="nucleotide sequence ID" value="XM_024728589.1"/>
</dbReference>
<dbReference type="GeneID" id="36407991"/>
<reference evidence="2" key="1">
    <citation type="submission" date="2014-09" db="EMBL/GenBank/DDBJ databases">
        <authorList>
            <person name="Sharma Rahul"/>
            <person name="Thines Marco"/>
        </authorList>
    </citation>
    <scope>NUCLEOTIDE SEQUENCE [LARGE SCALE GENOMIC DNA]</scope>
</reference>
<accession>A0A0P1ANU2</accession>
<organism evidence="1 2">
    <name type="scientific">Plasmopara halstedii</name>
    <name type="common">Downy mildew of sunflower</name>
    <dbReference type="NCBI Taxonomy" id="4781"/>
    <lineage>
        <taxon>Eukaryota</taxon>
        <taxon>Sar</taxon>
        <taxon>Stramenopiles</taxon>
        <taxon>Oomycota</taxon>
        <taxon>Peronosporomycetes</taxon>
        <taxon>Peronosporales</taxon>
        <taxon>Peronosporaceae</taxon>
        <taxon>Plasmopara</taxon>
    </lineage>
</organism>
<sequence>MPAEAINFVFLTLKSEWSASDILNIVQQIFPDIGCKRDSPFESNVTEKYLLLK</sequence>
<evidence type="ECO:0000313" key="1">
    <source>
        <dbReference type="EMBL" id="CEG42682.1"/>
    </source>
</evidence>
<protein>
    <submittedName>
        <fullName evidence="1">Uncharacterized protein</fullName>
    </submittedName>
</protein>
<evidence type="ECO:0000313" key="2">
    <source>
        <dbReference type="Proteomes" id="UP000054928"/>
    </source>
</evidence>